<sequence>MTAKWEKKGTNDGVLTFEIAQEVIQPELTRTFNKVKKNLSVPGFRKGKISRTVFNRMYGEAALYEDTLNVLLPKAYEAAIEEASIEPVSQPKIDVEKMDGDGAWVLTAEVTVKPEVKLGEYKNLTVEKQDREVTEAEVDEAIEKTRETFAELVLKEDEAAVIGDTVVIDYKGMKDGIAFEGGTAENHSLELGSNSFIPGFEEQLVGAKAGDQTEVKVTFPEEYHSEDLAGAEAIFEVIVHEVKAKELPELDDDFAKDADEEVETFAEYKEKIRKNLEETKEKAAKDKVEELAIEQAVANAEIVELPEVMVHDEVHRAMDEFFANMNRQGISPEVYYQITGTTEADLHQQYEVDADKRVKTSLVVEAIAAAEEFEVTEDDINEEITSLAENYGMEVEAVRSALSEDMLKHDIKLKKALSTITDTVKEV</sequence>
<dbReference type="Pfam" id="PF00254">
    <property type="entry name" value="FKBP_C"/>
    <property type="match status" value="1"/>
</dbReference>
<dbReference type="Gene3D" id="3.30.70.1050">
    <property type="entry name" value="Trigger factor ribosome-binding domain"/>
    <property type="match status" value="1"/>
</dbReference>
<dbReference type="PANTHER" id="PTHR30560:SF3">
    <property type="entry name" value="TRIGGER FACTOR-LIKE PROTEIN TIG, CHLOROPLASTIC"/>
    <property type="match status" value="1"/>
</dbReference>
<dbReference type="SUPFAM" id="SSF109998">
    <property type="entry name" value="Triger factor/SurA peptide-binding domain-like"/>
    <property type="match status" value="1"/>
</dbReference>
<dbReference type="PIRSF" id="PIRSF003095">
    <property type="entry name" value="Trigger_factor"/>
    <property type="match status" value="1"/>
</dbReference>
<dbReference type="GO" id="GO:0051083">
    <property type="term" value="P:'de novo' cotranslational protein folding"/>
    <property type="evidence" value="ECO:0007669"/>
    <property type="project" value="TreeGrafter"/>
</dbReference>
<dbReference type="InterPro" id="IPR008881">
    <property type="entry name" value="Trigger_fac_ribosome-bd_bac"/>
</dbReference>
<evidence type="ECO:0000256" key="8">
    <source>
        <dbReference type="ARBA" id="ARBA00023235"/>
    </source>
</evidence>
<dbReference type="InterPro" id="IPR046357">
    <property type="entry name" value="PPIase_dom_sf"/>
</dbReference>
<reference evidence="16 17" key="1">
    <citation type="submission" date="2017-05" db="EMBL/GenBank/DDBJ databases">
        <title>Vagococcus spp. assemblies.</title>
        <authorList>
            <person name="Gulvik C.A."/>
        </authorList>
    </citation>
    <scope>NUCLEOTIDE SEQUENCE [LARGE SCALE GENOMIC DNA]</scope>
    <source>
        <strain evidence="16 17">CCUG 51432</strain>
    </source>
</reference>
<comment type="function">
    <text evidence="10 12">Involved in protein export. Acts as a chaperone by maintaining the newly synthesized protein in an open conformation. Functions as a peptidyl-prolyl cis-trans isomerase.</text>
</comment>
<dbReference type="EC" id="5.2.1.8" evidence="3 12"/>
<protein>
    <recommendedName>
        <fullName evidence="4 12">Trigger factor</fullName>
        <shortName evidence="12">TF</shortName>
        <ecNumber evidence="3 12">5.2.1.8</ecNumber>
    </recommendedName>
    <alternativeName>
        <fullName evidence="11 12">PPIase</fullName>
    </alternativeName>
</protein>
<comment type="domain">
    <text evidence="12">Consists of 3 domains; the N-terminus binds the ribosome, the middle domain has PPIase activity, while the C-terminus has intrinsic chaperone activity on its own.</text>
</comment>
<keyword evidence="8 12" id="KW-0413">Isomerase</keyword>
<dbReference type="RefSeq" id="WP_126809427.1">
    <property type="nucleotide sequence ID" value="NZ_NGKA01000013.1"/>
</dbReference>
<keyword evidence="6 12" id="KW-0697">Rotamase</keyword>
<evidence type="ECO:0000256" key="11">
    <source>
        <dbReference type="ARBA" id="ARBA00029986"/>
    </source>
</evidence>
<dbReference type="InterPro" id="IPR001179">
    <property type="entry name" value="PPIase_FKBP_dom"/>
</dbReference>
<evidence type="ECO:0000256" key="2">
    <source>
        <dbReference type="ARBA" id="ARBA00005464"/>
    </source>
</evidence>
<dbReference type="HAMAP" id="MF_00303">
    <property type="entry name" value="Trigger_factor_Tig"/>
    <property type="match status" value="1"/>
</dbReference>
<evidence type="ECO:0000256" key="4">
    <source>
        <dbReference type="ARBA" id="ARBA00016902"/>
    </source>
</evidence>
<dbReference type="InterPro" id="IPR005215">
    <property type="entry name" value="Trig_fac"/>
</dbReference>
<dbReference type="GO" id="GO:0051301">
    <property type="term" value="P:cell division"/>
    <property type="evidence" value="ECO:0007669"/>
    <property type="project" value="UniProtKB-KW"/>
</dbReference>
<evidence type="ECO:0000259" key="15">
    <source>
        <dbReference type="PROSITE" id="PS50059"/>
    </source>
</evidence>
<evidence type="ECO:0000256" key="5">
    <source>
        <dbReference type="ARBA" id="ARBA00022618"/>
    </source>
</evidence>
<dbReference type="SUPFAM" id="SSF54534">
    <property type="entry name" value="FKBP-like"/>
    <property type="match status" value="1"/>
</dbReference>
<dbReference type="GO" id="GO:0015031">
    <property type="term" value="P:protein transport"/>
    <property type="evidence" value="ECO:0007669"/>
    <property type="project" value="UniProtKB-UniRule"/>
</dbReference>
<proteinExistence type="inferred from homology"/>
<dbReference type="GO" id="GO:0044183">
    <property type="term" value="F:protein folding chaperone"/>
    <property type="evidence" value="ECO:0007669"/>
    <property type="project" value="TreeGrafter"/>
</dbReference>
<evidence type="ECO:0000256" key="14">
    <source>
        <dbReference type="RuleBase" id="RU003914"/>
    </source>
</evidence>
<comment type="caution">
    <text evidence="16">The sequence shown here is derived from an EMBL/GenBank/DDBJ whole genome shotgun (WGS) entry which is preliminary data.</text>
</comment>
<dbReference type="GO" id="GO:0005737">
    <property type="term" value="C:cytoplasm"/>
    <property type="evidence" value="ECO:0007669"/>
    <property type="project" value="UniProtKB-SubCell"/>
</dbReference>
<name>A0A430ARQ7_9ENTE</name>
<accession>A0A430ARQ7</accession>
<dbReference type="InterPro" id="IPR008880">
    <property type="entry name" value="Trigger_fac_C"/>
</dbReference>
<organism evidence="16 17">
    <name type="scientific">Vagococcus elongatus</name>
    <dbReference type="NCBI Taxonomy" id="180344"/>
    <lineage>
        <taxon>Bacteria</taxon>
        <taxon>Bacillati</taxon>
        <taxon>Bacillota</taxon>
        <taxon>Bacilli</taxon>
        <taxon>Lactobacillales</taxon>
        <taxon>Enterococcaceae</taxon>
        <taxon>Vagococcus</taxon>
    </lineage>
</organism>
<dbReference type="OrthoDB" id="9767721at2"/>
<comment type="similarity">
    <text evidence="2 12 14">Belongs to the FKBP-type PPIase family. Tig subfamily.</text>
</comment>
<dbReference type="GO" id="GO:0043022">
    <property type="term" value="F:ribosome binding"/>
    <property type="evidence" value="ECO:0007669"/>
    <property type="project" value="TreeGrafter"/>
</dbReference>
<dbReference type="Gene3D" id="3.10.50.40">
    <property type="match status" value="1"/>
</dbReference>
<feature type="domain" description="PPIase FKBP-type" evidence="15">
    <location>
        <begin position="163"/>
        <end position="248"/>
    </location>
</feature>
<keyword evidence="17" id="KW-1185">Reference proteome</keyword>
<evidence type="ECO:0000313" key="17">
    <source>
        <dbReference type="Proteomes" id="UP000287605"/>
    </source>
</evidence>
<dbReference type="EMBL" id="NGKA01000013">
    <property type="protein sequence ID" value="RSU10741.1"/>
    <property type="molecule type" value="Genomic_DNA"/>
</dbReference>
<gene>
    <name evidence="12" type="primary">tig</name>
    <name evidence="16" type="ORF">CBF29_09160</name>
</gene>
<dbReference type="AlphaFoldDB" id="A0A430ARQ7"/>
<keyword evidence="9 12" id="KW-0131">Cell cycle</keyword>
<evidence type="ECO:0000256" key="6">
    <source>
        <dbReference type="ARBA" id="ARBA00023110"/>
    </source>
</evidence>
<evidence type="ECO:0000256" key="7">
    <source>
        <dbReference type="ARBA" id="ARBA00023186"/>
    </source>
</evidence>
<keyword evidence="7 12" id="KW-0143">Chaperone</keyword>
<dbReference type="Proteomes" id="UP000287605">
    <property type="component" value="Unassembled WGS sequence"/>
</dbReference>
<comment type="catalytic activity">
    <reaction evidence="1 12 13">
        <text>[protein]-peptidylproline (omega=180) = [protein]-peptidylproline (omega=0)</text>
        <dbReference type="Rhea" id="RHEA:16237"/>
        <dbReference type="Rhea" id="RHEA-COMP:10747"/>
        <dbReference type="Rhea" id="RHEA-COMP:10748"/>
        <dbReference type="ChEBI" id="CHEBI:83833"/>
        <dbReference type="ChEBI" id="CHEBI:83834"/>
        <dbReference type="EC" id="5.2.1.8"/>
    </reaction>
</comment>
<dbReference type="NCBIfam" id="TIGR00115">
    <property type="entry name" value="tig"/>
    <property type="match status" value="1"/>
</dbReference>
<evidence type="ECO:0000256" key="13">
    <source>
        <dbReference type="PROSITE-ProRule" id="PRU00277"/>
    </source>
</evidence>
<dbReference type="InterPro" id="IPR037041">
    <property type="entry name" value="Trigger_fac_C_sf"/>
</dbReference>
<dbReference type="PROSITE" id="PS50059">
    <property type="entry name" value="FKBP_PPIASE"/>
    <property type="match status" value="1"/>
</dbReference>
<dbReference type="Pfam" id="PF05697">
    <property type="entry name" value="Trigger_N"/>
    <property type="match status" value="1"/>
</dbReference>
<dbReference type="InterPro" id="IPR036611">
    <property type="entry name" value="Trigger_fac_ribosome-bd_sf"/>
</dbReference>
<dbReference type="Gene3D" id="1.10.3120.10">
    <property type="entry name" value="Trigger factor, C-terminal domain"/>
    <property type="match status" value="1"/>
</dbReference>
<evidence type="ECO:0000256" key="3">
    <source>
        <dbReference type="ARBA" id="ARBA00013194"/>
    </source>
</evidence>
<evidence type="ECO:0000256" key="10">
    <source>
        <dbReference type="ARBA" id="ARBA00024849"/>
    </source>
</evidence>
<dbReference type="SUPFAM" id="SSF102735">
    <property type="entry name" value="Trigger factor ribosome-binding domain"/>
    <property type="match status" value="1"/>
</dbReference>
<comment type="subcellular location">
    <subcellularLocation>
        <location evidence="12">Cytoplasm</location>
    </subcellularLocation>
    <text evidence="12">About half TF is bound to the ribosome near the polypeptide exit tunnel while the other half is free in the cytoplasm.</text>
</comment>
<evidence type="ECO:0000256" key="12">
    <source>
        <dbReference type="HAMAP-Rule" id="MF_00303"/>
    </source>
</evidence>
<dbReference type="Pfam" id="PF05698">
    <property type="entry name" value="Trigger_C"/>
    <property type="match status" value="1"/>
</dbReference>
<dbReference type="GO" id="GO:0003755">
    <property type="term" value="F:peptidyl-prolyl cis-trans isomerase activity"/>
    <property type="evidence" value="ECO:0007669"/>
    <property type="project" value="UniProtKB-UniRule"/>
</dbReference>
<keyword evidence="5 12" id="KW-0132">Cell division</keyword>
<dbReference type="FunFam" id="3.10.50.40:FF:000001">
    <property type="entry name" value="Trigger factor"/>
    <property type="match status" value="1"/>
</dbReference>
<evidence type="ECO:0000256" key="1">
    <source>
        <dbReference type="ARBA" id="ARBA00000971"/>
    </source>
</evidence>
<dbReference type="PANTHER" id="PTHR30560">
    <property type="entry name" value="TRIGGER FACTOR CHAPERONE AND PEPTIDYL-PROLYL CIS/TRANS ISOMERASE"/>
    <property type="match status" value="1"/>
</dbReference>
<evidence type="ECO:0000256" key="9">
    <source>
        <dbReference type="ARBA" id="ARBA00023306"/>
    </source>
</evidence>
<keyword evidence="12" id="KW-0963">Cytoplasm</keyword>
<dbReference type="InterPro" id="IPR027304">
    <property type="entry name" value="Trigger_fact/SurA_dom_sf"/>
</dbReference>
<evidence type="ECO:0000313" key="16">
    <source>
        <dbReference type="EMBL" id="RSU10741.1"/>
    </source>
</evidence>
<dbReference type="GO" id="GO:0043335">
    <property type="term" value="P:protein unfolding"/>
    <property type="evidence" value="ECO:0007669"/>
    <property type="project" value="TreeGrafter"/>
</dbReference>